<dbReference type="AlphaFoldDB" id="A0AAD7VXG8"/>
<evidence type="ECO:0000256" key="1">
    <source>
        <dbReference type="SAM" id="MobiDB-lite"/>
    </source>
</evidence>
<proteinExistence type="predicted"/>
<name>A0AAD7VXG8_9TELE</name>
<evidence type="ECO:0000313" key="3">
    <source>
        <dbReference type="Proteomes" id="UP001221898"/>
    </source>
</evidence>
<feature type="region of interest" description="Disordered" evidence="1">
    <location>
        <begin position="1"/>
        <end position="24"/>
    </location>
</feature>
<comment type="caution">
    <text evidence="2">The sequence shown here is derived from an EMBL/GenBank/DDBJ whole genome shotgun (WGS) entry which is preliminary data.</text>
</comment>
<evidence type="ECO:0000313" key="2">
    <source>
        <dbReference type="EMBL" id="KAJ8355330.1"/>
    </source>
</evidence>
<organism evidence="2 3">
    <name type="scientific">Aldrovandia affinis</name>
    <dbReference type="NCBI Taxonomy" id="143900"/>
    <lineage>
        <taxon>Eukaryota</taxon>
        <taxon>Metazoa</taxon>
        <taxon>Chordata</taxon>
        <taxon>Craniata</taxon>
        <taxon>Vertebrata</taxon>
        <taxon>Euteleostomi</taxon>
        <taxon>Actinopterygii</taxon>
        <taxon>Neopterygii</taxon>
        <taxon>Teleostei</taxon>
        <taxon>Notacanthiformes</taxon>
        <taxon>Halosauridae</taxon>
        <taxon>Aldrovandia</taxon>
    </lineage>
</organism>
<gene>
    <name evidence="2" type="ORF">AAFF_G00069840</name>
</gene>
<dbReference type="Proteomes" id="UP001221898">
    <property type="component" value="Unassembled WGS sequence"/>
</dbReference>
<dbReference type="EMBL" id="JAINUG010001413">
    <property type="protein sequence ID" value="KAJ8355330.1"/>
    <property type="molecule type" value="Genomic_DNA"/>
</dbReference>
<sequence>MPARRSRTIDAGMFSEGQERPRAVVRSGRNTIRTIGAGAEKEEERSRSIWKGMLMPEHECGTNEPHVTETGAGNGVVDDDIVRCPQMFLSGNTFVTIPNRSWLTTRFFSTKSLRRQRG</sequence>
<reference evidence="2" key="1">
    <citation type="journal article" date="2023" name="Science">
        <title>Genome structures resolve the early diversification of teleost fishes.</title>
        <authorList>
            <person name="Parey E."/>
            <person name="Louis A."/>
            <person name="Montfort J."/>
            <person name="Bouchez O."/>
            <person name="Roques C."/>
            <person name="Iampietro C."/>
            <person name="Lluch J."/>
            <person name="Castinel A."/>
            <person name="Donnadieu C."/>
            <person name="Desvignes T."/>
            <person name="Floi Bucao C."/>
            <person name="Jouanno E."/>
            <person name="Wen M."/>
            <person name="Mejri S."/>
            <person name="Dirks R."/>
            <person name="Jansen H."/>
            <person name="Henkel C."/>
            <person name="Chen W.J."/>
            <person name="Zahm M."/>
            <person name="Cabau C."/>
            <person name="Klopp C."/>
            <person name="Thompson A.W."/>
            <person name="Robinson-Rechavi M."/>
            <person name="Braasch I."/>
            <person name="Lecointre G."/>
            <person name="Bobe J."/>
            <person name="Postlethwait J.H."/>
            <person name="Berthelot C."/>
            <person name="Roest Crollius H."/>
            <person name="Guiguen Y."/>
        </authorList>
    </citation>
    <scope>NUCLEOTIDE SEQUENCE</scope>
    <source>
        <strain evidence="2">NC1722</strain>
    </source>
</reference>
<keyword evidence="3" id="KW-1185">Reference proteome</keyword>
<protein>
    <submittedName>
        <fullName evidence="2">Uncharacterized protein</fullName>
    </submittedName>
</protein>
<accession>A0AAD7VXG8</accession>